<dbReference type="Pfam" id="PF12779">
    <property type="entry name" value="WXXGXW"/>
    <property type="match status" value="1"/>
</dbReference>
<name>A0A9X0H2S2_PSESX</name>
<accession>A0A9X0H2S2</accession>
<evidence type="ECO:0000313" key="1">
    <source>
        <dbReference type="EMBL" id="KPX10953.1"/>
    </source>
</evidence>
<sequence>MSDHTYVEEVIAPQPPPERVIEVEPAPRPGYIWARGYWHWNGQRFVPVHGHWEAERPGYHYVHPHWESAGDGWHWHAGVWLN</sequence>
<protein>
    <submittedName>
        <fullName evidence="1">Lipoprotein</fullName>
    </submittedName>
</protein>
<dbReference type="InterPro" id="IPR024447">
    <property type="entry name" value="YXWGXW_rpt"/>
</dbReference>
<dbReference type="AlphaFoldDB" id="A0A9X0H2S2"/>
<gene>
    <name evidence="1" type="ORF">ALO73_01453</name>
</gene>
<dbReference type="Proteomes" id="UP000050345">
    <property type="component" value="Unassembled WGS sequence"/>
</dbReference>
<organism evidence="1 2">
    <name type="scientific">Pseudomonas syringae pv. daphniphylli</name>
    <dbReference type="NCBI Taxonomy" id="264455"/>
    <lineage>
        <taxon>Bacteria</taxon>
        <taxon>Pseudomonadati</taxon>
        <taxon>Pseudomonadota</taxon>
        <taxon>Gammaproteobacteria</taxon>
        <taxon>Pseudomonadales</taxon>
        <taxon>Pseudomonadaceae</taxon>
        <taxon>Pseudomonas</taxon>
        <taxon>Pseudomonas syringae</taxon>
    </lineage>
</organism>
<comment type="caution">
    <text evidence="1">The sequence shown here is derived from an EMBL/GenBank/DDBJ whole genome shotgun (WGS) entry which is preliminary data.</text>
</comment>
<keyword evidence="1" id="KW-0449">Lipoprotein</keyword>
<proteinExistence type="predicted"/>
<reference evidence="1 2" key="1">
    <citation type="submission" date="2015-09" db="EMBL/GenBank/DDBJ databases">
        <title>Genome announcement of multiple Pseudomonas syringae strains.</title>
        <authorList>
            <person name="Thakur S."/>
            <person name="Wang P.W."/>
            <person name="Gong Y."/>
            <person name="Weir B.S."/>
            <person name="Guttman D.S."/>
        </authorList>
    </citation>
    <scope>NUCLEOTIDE SEQUENCE [LARGE SCALE GENOMIC DNA]</scope>
    <source>
        <strain evidence="1 2">ICMP9757</strain>
    </source>
</reference>
<dbReference type="EMBL" id="LJQF01000242">
    <property type="protein sequence ID" value="KPX10953.1"/>
    <property type="molecule type" value="Genomic_DNA"/>
</dbReference>
<evidence type="ECO:0000313" key="2">
    <source>
        <dbReference type="Proteomes" id="UP000050345"/>
    </source>
</evidence>